<dbReference type="AlphaFoldDB" id="A0A5J4TNU3"/>
<accession>A0A5J4TNU3</accession>
<name>A0A5J4TNU3_9EUKA</name>
<evidence type="ECO:0000313" key="1">
    <source>
        <dbReference type="EMBL" id="KAA6359061.1"/>
    </source>
</evidence>
<proteinExistence type="predicted"/>
<protein>
    <submittedName>
        <fullName evidence="1">Uncharacterized protein</fullName>
    </submittedName>
</protein>
<gene>
    <name evidence="1" type="ORF">EZS28_045412</name>
</gene>
<dbReference type="EMBL" id="SNRW01028964">
    <property type="protein sequence ID" value="KAA6359061.1"/>
    <property type="molecule type" value="Genomic_DNA"/>
</dbReference>
<reference evidence="1 2" key="1">
    <citation type="submission" date="2019-03" db="EMBL/GenBank/DDBJ databases">
        <title>Single cell metagenomics reveals metabolic interactions within the superorganism composed of flagellate Streblomastix strix and complex community of Bacteroidetes bacteria on its surface.</title>
        <authorList>
            <person name="Treitli S.C."/>
            <person name="Kolisko M."/>
            <person name="Husnik F."/>
            <person name="Keeling P."/>
            <person name="Hampl V."/>
        </authorList>
    </citation>
    <scope>NUCLEOTIDE SEQUENCE [LARGE SCALE GENOMIC DNA]</scope>
    <source>
        <strain evidence="1">ST1C</strain>
    </source>
</reference>
<sequence>MGSEEQQYNSKNAIAQQLRELGDKSIDISHRIDPLSRPSILFDICVIKNCRTTQTGSIGAFQLLESGGLLLIHLMLKELLLFHFG</sequence>
<comment type="caution">
    <text evidence="1">The sequence shown here is derived from an EMBL/GenBank/DDBJ whole genome shotgun (WGS) entry which is preliminary data.</text>
</comment>
<evidence type="ECO:0000313" key="2">
    <source>
        <dbReference type="Proteomes" id="UP000324800"/>
    </source>
</evidence>
<organism evidence="1 2">
    <name type="scientific">Streblomastix strix</name>
    <dbReference type="NCBI Taxonomy" id="222440"/>
    <lineage>
        <taxon>Eukaryota</taxon>
        <taxon>Metamonada</taxon>
        <taxon>Preaxostyla</taxon>
        <taxon>Oxymonadida</taxon>
        <taxon>Streblomastigidae</taxon>
        <taxon>Streblomastix</taxon>
    </lineage>
</organism>
<dbReference type="Proteomes" id="UP000324800">
    <property type="component" value="Unassembled WGS sequence"/>
</dbReference>